<reference evidence="1 2" key="1">
    <citation type="journal article" date="2016" name="Nat. Commun.">
        <title>Thousands of microbial genomes shed light on interconnected biogeochemical processes in an aquifer system.</title>
        <authorList>
            <person name="Anantharaman K."/>
            <person name="Brown C.T."/>
            <person name="Hug L.A."/>
            <person name="Sharon I."/>
            <person name="Castelle C.J."/>
            <person name="Probst A.J."/>
            <person name="Thomas B.C."/>
            <person name="Singh A."/>
            <person name="Wilkins M.J."/>
            <person name="Karaoz U."/>
            <person name="Brodie E.L."/>
            <person name="Williams K.H."/>
            <person name="Hubbard S.S."/>
            <person name="Banfield J.F."/>
        </authorList>
    </citation>
    <scope>NUCLEOTIDE SEQUENCE [LARGE SCALE GENOMIC DNA]</scope>
</reference>
<accession>A0A1F6EKL6</accession>
<sequence>MKARGKKRSNKTNAVPLEEHMYRFQARHQLFAKKAYDHVAKELGIRPPKPKRKLIEQRNNGTFLYNGEVVRFKNPNTYPVKVFAAIFSQQDTELGYAPYRKINQWIEASGVKALEDEEKIIKRIRNAIDNIPRSSNLTKTTPTGEKLFDIVDGKGVILRNPELD</sequence>
<dbReference type="AlphaFoldDB" id="A0A1F6EKL6"/>
<dbReference type="EMBL" id="MFMA01000003">
    <property type="protein sequence ID" value="OGG74170.1"/>
    <property type="molecule type" value="Genomic_DNA"/>
</dbReference>
<name>A0A1F6EKL6_9BACT</name>
<proteinExistence type="predicted"/>
<dbReference type="STRING" id="1798513.A3A40_00355"/>
<evidence type="ECO:0000313" key="1">
    <source>
        <dbReference type="EMBL" id="OGG74170.1"/>
    </source>
</evidence>
<comment type="caution">
    <text evidence="1">The sequence shown here is derived from an EMBL/GenBank/DDBJ whole genome shotgun (WGS) entry which is preliminary data.</text>
</comment>
<gene>
    <name evidence="1" type="ORF">A3A40_00355</name>
</gene>
<dbReference type="Proteomes" id="UP000178427">
    <property type="component" value="Unassembled WGS sequence"/>
</dbReference>
<protein>
    <submittedName>
        <fullName evidence="1">Uncharacterized protein</fullName>
    </submittedName>
</protein>
<organism evidence="1 2">
    <name type="scientific">Candidatus Kaiserbacteria bacterium RIFCSPLOWO2_01_FULL_54_20</name>
    <dbReference type="NCBI Taxonomy" id="1798513"/>
    <lineage>
        <taxon>Bacteria</taxon>
        <taxon>Candidatus Kaiseribacteriota</taxon>
    </lineage>
</organism>
<evidence type="ECO:0000313" key="2">
    <source>
        <dbReference type="Proteomes" id="UP000178427"/>
    </source>
</evidence>